<accession>K6C6L5</accession>
<proteinExistence type="inferred from homology"/>
<comment type="subcellular location">
    <subcellularLocation>
        <location evidence="1">Membrane</location>
        <topology evidence="1">Lipid-anchor</topology>
    </subcellularLocation>
</comment>
<dbReference type="AlphaFoldDB" id="K6C6L5"/>
<dbReference type="InterPro" id="IPR057336">
    <property type="entry name" value="GerAC_N"/>
</dbReference>
<dbReference type="InterPro" id="IPR008844">
    <property type="entry name" value="Spore_GerAC-like"/>
</dbReference>
<dbReference type="Proteomes" id="UP000006316">
    <property type="component" value="Unassembled WGS sequence"/>
</dbReference>
<dbReference type="PANTHER" id="PTHR35789:SF1">
    <property type="entry name" value="SPORE GERMINATION PROTEIN B3"/>
    <property type="match status" value="1"/>
</dbReference>
<evidence type="ECO:0000256" key="6">
    <source>
        <dbReference type="ARBA" id="ARBA00023139"/>
    </source>
</evidence>
<evidence type="ECO:0000313" key="10">
    <source>
        <dbReference type="EMBL" id="EKN66780.1"/>
    </source>
</evidence>
<keyword evidence="4" id="KW-0732">Signal</keyword>
<dbReference type="Gene3D" id="3.30.300.210">
    <property type="entry name" value="Nutrient germinant receptor protein C, domain 3"/>
    <property type="match status" value="1"/>
</dbReference>
<evidence type="ECO:0000256" key="5">
    <source>
        <dbReference type="ARBA" id="ARBA00023136"/>
    </source>
</evidence>
<keyword evidence="3" id="KW-0309">Germination</keyword>
<organism evidence="10 11">
    <name type="scientific">Neobacillus bataviensis LMG 21833</name>
    <dbReference type="NCBI Taxonomy" id="1117379"/>
    <lineage>
        <taxon>Bacteria</taxon>
        <taxon>Bacillati</taxon>
        <taxon>Bacillota</taxon>
        <taxon>Bacilli</taxon>
        <taxon>Bacillales</taxon>
        <taxon>Bacillaceae</taxon>
        <taxon>Neobacillus</taxon>
    </lineage>
</organism>
<dbReference type="GO" id="GO:0016020">
    <property type="term" value="C:membrane"/>
    <property type="evidence" value="ECO:0007669"/>
    <property type="project" value="UniProtKB-SubCell"/>
</dbReference>
<dbReference type="PROSITE" id="PS51257">
    <property type="entry name" value="PROKAR_LIPOPROTEIN"/>
    <property type="match status" value="1"/>
</dbReference>
<dbReference type="PATRIC" id="fig|1117379.3.peg.3102"/>
<keyword evidence="7" id="KW-0449">Lipoprotein</keyword>
<gene>
    <name evidence="10" type="ORF">BABA_15022</name>
</gene>
<dbReference type="EMBL" id="AJLS01000114">
    <property type="protein sequence ID" value="EKN66780.1"/>
    <property type="molecule type" value="Genomic_DNA"/>
</dbReference>
<keyword evidence="6" id="KW-0564">Palmitate</keyword>
<comment type="similarity">
    <text evidence="2">Belongs to the GerABKC lipoprotein family.</text>
</comment>
<evidence type="ECO:0000256" key="1">
    <source>
        <dbReference type="ARBA" id="ARBA00004635"/>
    </source>
</evidence>
<sequence length="378" mass="42585">MRRTSKRLIVFIFIPLLLTGCWDQRLLKEQKLIMLIGYDINPNGDIIANTSYPIGKGALENNNSSASSSRSTILTSSGRTALDTLLHADLNISERIDTSKVQAILFGEKMAKKGLYQELDNIYRNPKGALSAKVVIIEGEAADAIRLKQEEADINGQYYAEFLKSGEATGFFTDYNVQSVCPLLLKHTKDPLLPLLNVHYEKHRARSVGMALFDNEKMTGKLNIPESKMFLLLNGTKKQKVSFLVKTNQQGKETQKDFVVIEVITTRKKTKLAVKNDAASVNLSVKLQFRITEYPKNHLTNPLQLNQINKEIKNSLTKTAEKTIAKLQEANCDGFGIEEKIKANHHQLWEKKYKNAPLKEIPIKVDLQFELINTGIIN</sequence>
<feature type="domain" description="Spore germination GerAC-like C-terminal" evidence="8">
    <location>
        <begin position="209"/>
        <end position="375"/>
    </location>
</feature>
<dbReference type="RefSeq" id="WP_007086000.1">
    <property type="nucleotide sequence ID" value="NZ_AJLS01000114.1"/>
</dbReference>
<evidence type="ECO:0000256" key="7">
    <source>
        <dbReference type="ARBA" id="ARBA00023288"/>
    </source>
</evidence>
<dbReference type="NCBIfam" id="TIGR02887">
    <property type="entry name" value="spore_ger_x_C"/>
    <property type="match status" value="1"/>
</dbReference>
<name>K6C6L5_9BACI</name>
<protein>
    <submittedName>
        <fullName evidence="10">Germination protein, Ger(X)C family</fullName>
    </submittedName>
</protein>
<dbReference type="InterPro" id="IPR038501">
    <property type="entry name" value="Spore_GerAC_C_sf"/>
</dbReference>
<dbReference type="Pfam" id="PF05504">
    <property type="entry name" value="Spore_GerAC"/>
    <property type="match status" value="1"/>
</dbReference>
<dbReference type="PANTHER" id="PTHR35789">
    <property type="entry name" value="SPORE GERMINATION PROTEIN B3"/>
    <property type="match status" value="1"/>
</dbReference>
<comment type="caution">
    <text evidence="10">The sequence shown here is derived from an EMBL/GenBank/DDBJ whole genome shotgun (WGS) entry which is preliminary data.</text>
</comment>
<reference evidence="10 11" key="1">
    <citation type="journal article" date="2012" name="Front. Microbiol.">
        <title>Redundancy and modularity in membrane-associated dissimilatory nitrate reduction in Bacillus.</title>
        <authorList>
            <person name="Heylen K."/>
            <person name="Keltjens J."/>
        </authorList>
    </citation>
    <scope>NUCLEOTIDE SEQUENCE [LARGE SCALE GENOMIC DNA]</scope>
    <source>
        <strain evidence="11">LMG 21833T</strain>
    </source>
</reference>
<dbReference type="OrthoDB" id="2370124at2"/>
<feature type="domain" description="Spore germination protein N-terminal" evidence="9">
    <location>
        <begin position="23"/>
        <end position="197"/>
    </location>
</feature>
<evidence type="ECO:0000259" key="9">
    <source>
        <dbReference type="Pfam" id="PF25198"/>
    </source>
</evidence>
<evidence type="ECO:0000256" key="3">
    <source>
        <dbReference type="ARBA" id="ARBA00022544"/>
    </source>
</evidence>
<dbReference type="Pfam" id="PF25198">
    <property type="entry name" value="Spore_GerAC_N"/>
    <property type="match status" value="1"/>
</dbReference>
<keyword evidence="11" id="KW-1185">Reference proteome</keyword>
<evidence type="ECO:0000259" key="8">
    <source>
        <dbReference type="Pfam" id="PF05504"/>
    </source>
</evidence>
<evidence type="ECO:0000256" key="2">
    <source>
        <dbReference type="ARBA" id="ARBA00007886"/>
    </source>
</evidence>
<dbReference type="STRING" id="1117379.BABA_15022"/>
<keyword evidence="5" id="KW-0472">Membrane</keyword>
<dbReference type="GO" id="GO:0009847">
    <property type="term" value="P:spore germination"/>
    <property type="evidence" value="ECO:0007669"/>
    <property type="project" value="InterPro"/>
</dbReference>
<evidence type="ECO:0000256" key="4">
    <source>
        <dbReference type="ARBA" id="ARBA00022729"/>
    </source>
</evidence>
<evidence type="ECO:0000313" key="11">
    <source>
        <dbReference type="Proteomes" id="UP000006316"/>
    </source>
</evidence>
<dbReference type="eggNOG" id="ENOG502ZB9S">
    <property type="taxonomic scope" value="Bacteria"/>
</dbReference>
<dbReference type="InterPro" id="IPR046953">
    <property type="entry name" value="Spore_GerAC-like_C"/>
</dbReference>